<dbReference type="AlphaFoldDB" id="A0A8S9TPL1"/>
<evidence type="ECO:0000313" key="1">
    <source>
        <dbReference type="EMBL" id="KAF4129562.1"/>
    </source>
</evidence>
<protein>
    <submittedName>
        <fullName evidence="1">Uncharacterized protein</fullName>
    </submittedName>
</protein>
<name>A0A8S9TPL1_PHYIN</name>
<evidence type="ECO:0000313" key="2">
    <source>
        <dbReference type="Proteomes" id="UP000704712"/>
    </source>
</evidence>
<dbReference type="EMBL" id="JAACNO010002942">
    <property type="protein sequence ID" value="KAF4129562.1"/>
    <property type="molecule type" value="Genomic_DNA"/>
</dbReference>
<gene>
    <name evidence="1" type="ORF">GN958_ATG21249</name>
</gene>
<proteinExistence type="predicted"/>
<organism evidence="1 2">
    <name type="scientific">Phytophthora infestans</name>
    <name type="common">Potato late blight agent</name>
    <name type="synonym">Botrytis infestans</name>
    <dbReference type="NCBI Taxonomy" id="4787"/>
    <lineage>
        <taxon>Eukaryota</taxon>
        <taxon>Sar</taxon>
        <taxon>Stramenopiles</taxon>
        <taxon>Oomycota</taxon>
        <taxon>Peronosporomycetes</taxon>
        <taxon>Peronosporales</taxon>
        <taxon>Peronosporaceae</taxon>
        <taxon>Phytophthora</taxon>
    </lineage>
</organism>
<dbReference type="Proteomes" id="UP000704712">
    <property type="component" value="Unassembled WGS sequence"/>
</dbReference>
<reference evidence="1" key="1">
    <citation type="submission" date="2020-03" db="EMBL/GenBank/DDBJ databases">
        <title>Hybrid Assembly of Korean Phytophthora infestans isolates.</title>
        <authorList>
            <person name="Prokchorchik M."/>
            <person name="Lee Y."/>
            <person name="Seo J."/>
            <person name="Cho J.-H."/>
            <person name="Park Y.-E."/>
            <person name="Jang D.-C."/>
            <person name="Im J.-S."/>
            <person name="Choi J.-G."/>
            <person name="Park H.-J."/>
            <person name="Lee G.-B."/>
            <person name="Lee Y.-G."/>
            <person name="Hong S.-Y."/>
            <person name="Cho K."/>
            <person name="Sohn K.H."/>
        </authorList>
    </citation>
    <scope>NUCLEOTIDE SEQUENCE</scope>
    <source>
        <strain evidence="1">KR_2_A2</strain>
    </source>
</reference>
<accession>A0A8S9TPL1</accession>
<comment type="caution">
    <text evidence="1">The sequence shown here is derived from an EMBL/GenBank/DDBJ whole genome shotgun (WGS) entry which is preliminary data.</text>
</comment>
<sequence length="135" mass="15237">MTPLLSSIDPINAALEAAVAHSPLPTGTVRVCHATEDEWNAFADSEDPIARRNYLEWFRDMEEIHIIEFADAPHENLHCRAKRISIFKGDDGVQISVMDHAKQHPTRCFLRAGDGTWRARPEGDCDMGRDARSRI</sequence>